<dbReference type="EMBL" id="JAHEAC010000146">
    <property type="protein sequence ID" value="MBX8645013.1"/>
    <property type="molecule type" value="Genomic_DNA"/>
</dbReference>
<reference evidence="1" key="1">
    <citation type="submission" date="2021-05" db="EMBL/GenBank/DDBJ databases">
        <title>Genomic insights into ecological role and evolution of a novel Thermoplasmata order Candidatus Sysuiplasmatales.</title>
        <authorList>
            <person name="Yuan Y."/>
        </authorList>
    </citation>
    <scope>NUCLEOTIDE SEQUENCE</scope>
    <source>
        <strain evidence="1">TUT19-bin139</strain>
    </source>
</reference>
<sequence>MVFRNGSDLYWRAKYFDGDREISDLITDTVFILLDGEAENHEERIDYGRLLERMSEVKESLKKELNERRQREITLGGTPLRAMKAVKEILDEPANSGEGGEALAARLKVRSNNQSLVSALYEARKEGRLVDKARELLPELTTASGQEPAGQAGELKLNRVCWCWIQPSGSRQIDRGQAG</sequence>
<proteinExistence type="predicted"/>
<dbReference type="Proteomes" id="UP000750197">
    <property type="component" value="Unassembled WGS sequence"/>
</dbReference>
<gene>
    <name evidence="1" type="ORF">KIY12_09905</name>
</gene>
<name>A0A8J7YQL5_9ARCH</name>
<evidence type="ECO:0000313" key="1">
    <source>
        <dbReference type="EMBL" id="MBX8645013.1"/>
    </source>
</evidence>
<protein>
    <submittedName>
        <fullName evidence="1">Uncharacterized protein</fullName>
    </submittedName>
</protein>
<evidence type="ECO:0000313" key="2">
    <source>
        <dbReference type="Proteomes" id="UP000750197"/>
    </source>
</evidence>
<accession>A0A8J7YQL5</accession>
<dbReference type="AlphaFoldDB" id="A0A8J7YQL5"/>
<organism evidence="1 2">
    <name type="scientific">Candidatus Sysuiplasma superficiale</name>
    <dbReference type="NCBI Taxonomy" id="2823368"/>
    <lineage>
        <taxon>Archaea</taxon>
        <taxon>Methanobacteriati</taxon>
        <taxon>Thermoplasmatota</taxon>
        <taxon>Thermoplasmata</taxon>
        <taxon>Candidatus Sysuiplasmatales</taxon>
        <taxon>Candidatus Sysuiplasmataceae</taxon>
        <taxon>Candidatus Sysuiplasma</taxon>
    </lineage>
</organism>
<comment type="caution">
    <text evidence="1">The sequence shown here is derived from an EMBL/GenBank/DDBJ whole genome shotgun (WGS) entry which is preliminary data.</text>
</comment>